<evidence type="ECO:0000313" key="2">
    <source>
        <dbReference type="Proteomes" id="UP001057402"/>
    </source>
</evidence>
<comment type="caution">
    <text evidence="1">The sequence shown here is derived from an EMBL/GenBank/DDBJ whole genome shotgun (WGS) entry which is preliminary data.</text>
</comment>
<dbReference type="Proteomes" id="UP001057402">
    <property type="component" value="Chromosome 6"/>
</dbReference>
<accession>A0ACB9QF84</accession>
<reference evidence="2" key="1">
    <citation type="journal article" date="2023" name="Front. Plant Sci.">
        <title>Chromosomal-level genome assembly of Melastoma candidum provides insights into trichome evolution.</title>
        <authorList>
            <person name="Zhong Y."/>
            <person name="Wu W."/>
            <person name="Sun C."/>
            <person name="Zou P."/>
            <person name="Liu Y."/>
            <person name="Dai S."/>
            <person name="Zhou R."/>
        </authorList>
    </citation>
    <scope>NUCLEOTIDE SEQUENCE [LARGE SCALE GENOMIC DNA]</scope>
</reference>
<organism evidence="1 2">
    <name type="scientific">Melastoma candidum</name>
    <dbReference type="NCBI Taxonomy" id="119954"/>
    <lineage>
        <taxon>Eukaryota</taxon>
        <taxon>Viridiplantae</taxon>
        <taxon>Streptophyta</taxon>
        <taxon>Embryophyta</taxon>
        <taxon>Tracheophyta</taxon>
        <taxon>Spermatophyta</taxon>
        <taxon>Magnoliopsida</taxon>
        <taxon>eudicotyledons</taxon>
        <taxon>Gunneridae</taxon>
        <taxon>Pentapetalae</taxon>
        <taxon>rosids</taxon>
        <taxon>malvids</taxon>
        <taxon>Myrtales</taxon>
        <taxon>Melastomataceae</taxon>
        <taxon>Melastomatoideae</taxon>
        <taxon>Melastomateae</taxon>
        <taxon>Melastoma</taxon>
    </lineage>
</organism>
<proteinExistence type="predicted"/>
<gene>
    <name evidence="1" type="ORF">MLD38_021001</name>
</gene>
<name>A0ACB9QF84_9MYRT</name>
<sequence>MATSQHRCVFVGNIPYDATEEQLIEICQEVGPVVSFRLVTDRETGKPKGYGFCEYKDEETALSARRNLQGYDINGRQLRVDFAENDKGSDRSREQGRGGQGLAANADNQKQAAVVAHGDASSGQPIGLQTATAAAAVMTGALGGPQVGSFLNENGFQSHSTIAGDPLTLHLANMSKNQLSEVLSELKGFATRNKESARKLLHSRSQLAKALFQAEIMLGMVTPQLQMPNLRQPLQTALVESQVMCQAAISASSRLPPLAHRMDSALTDIHGQMPIVVPGSIIPSQFSRPAQPPVLPQFQLMPHKNFPQGELSGVNLGEASQIGLASKPMLTSLLPHQSGIDPHFQAGPSGVSDGRNSNAGLGQVYMDASVSRSDQYRHSDAVPEVDMSLLQQVLSLTAEQLNTLPPEQRQQVLQLQQKLRQGHQQIDEGGSRDGLG</sequence>
<protein>
    <submittedName>
        <fullName evidence="1">Uncharacterized protein</fullName>
    </submittedName>
</protein>
<keyword evidence="2" id="KW-1185">Reference proteome</keyword>
<evidence type="ECO:0000313" key="1">
    <source>
        <dbReference type="EMBL" id="KAI4364971.1"/>
    </source>
</evidence>
<dbReference type="EMBL" id="CM042885">
    <property type="protein sequence ID" value="KAI4364971.1"/>
    <property type="molecule type" value="Genomic_DNA"/>
</dbReference>